<keyword evidence="2" id="KW-0378">Hydrolase</keyword>
<feature type="chain" id="PRO_5046038883" description="Glycosyl hydrolases family 39 N-terminal catalytic domain-containing protein" evidence="4">
    <location>
        <begin position="20"/>
        <end position="566"/>
    </location>
</feature>
<evidence type="ECO:0000256" key="2">
    <source>
        <dbReference type="ARBA" id="ARBA00022801"/>
    </source>
</evidence>
<dbReference type="InterPro" id="IPR049166">
    <property type="entry name" value="GH39_cat"/>
</dbReference>
<sequence>MKHFLGLAVLLSLAFTVVADEPDTIVPLGKLDAFWRYSAALGPFHEGGQALDTVPDYMQKGHFAYRKRPYVKESLFADHLSMVRILGGFKDQKSLSDVRERDLAYRNRDGKIAYRMHLLQPRLQPYIENGYSTDLTIVLDNVPWCFPESPRAGSLGQSAPPQDPEEWYRFIQAVCEELVRILGRDQANQLRFRVGTENGGRQRFDGTHEEYVFHYQNTAAAVRSVLPGVDIGCYNISGVSVVGVRERHNVRAFELAEHCVNEQNVVDGQSSTPFDWVAYSRYFRPGDDPLAHAQICHAVWEVFEDIAPELEGVSREIHEFGIAPWGEVAKGVFSSAEPGALGAALTCQMMLRLREVGIQRLWHWGVLDRYRNQHNQLDYVPQGIAWLMSVLDAMRGGEAFLLEPSTISTVGTDQLALAVKLEDRVMILISSYNRDIANHSSEFVTFSLPHELGRLAGKPVNAVRLNRDSSIHDQIRRDLSAAGLLEEDFVSRPDRLGTVRQMGIGRLAEKMVGEAQSKYEQLWVDSLTYQPITHDSCVIESMGFETTVTVELGPPELLVLGIPNAK</sequence>
<evidence type="ECO:0000256" key="1">
    <source>
        <dbReference type="ARBA" id="ARBA00008875"/>
    </source>
</evidence>
<name>A0ABU1AM52_9BACT</name>
<evidence type="ECO:0000313" key="6">
    <source>
        <dbReference type="EMBL" id="MDQ8195824.1"/>
    </source>
</evidence>
<dbReference type="InterPro" id="IPR017853">
    <property type="entry name" value="GH"/>
</dbReference>
<reference evidence="6 7" key="1">
    <citation type="submission" date="2023-04" db="EMBL/GenBank/DDBJ databases">
        <title>A novel bacteria isolated from coastal sediment.</title>
        <authorList>
            <person name="Liu X.-J."/>
            <person name="Du Z.-J."/>
        </authorList>
    </citation>
    <scope>NUCLEOTIDE SEQUENCE [LARGE SCALE GENOMIC DNA]</scope>
    <source>
        <strain evidence="6 7">SDUM461004</strain>
    </source>
</reference>
<dbReference type="RefSeq" id="WP_308986273.1">
    <property type="nucleotide sequence ID" value="NZ_JARXIC010000034.1"/>
</dbReference>
<gene>
    <name evidence="6" type="ORF">QEH59_15430</name>
</gene>
<comment type="similarity">
    <text evidence="1">Belongs to the glycosyl hydrolase 39 family.</text>
</comment>
<evidence type="ECO:0000313" key="7">
    <source>
        <dbReference type="Proteomes" id="UP001243717"/>
    </source>
</evidence>
<accession>A0ABU1AM52</accession>
<evidence type="ECO:0000256" key="4">
    <source>
        <dbReference type="SAM" id="SignalP"/>
    </source>
</evidence>
<keyword evidence="3" id="KW-0326">Glycosidase</keyword>
<keyword evidence="7" id="KW-1185">Reference proteome</keyword>
<evidence type="ECO:0000256" key="3">
    <source>
        <dbReference type="ARBA" id="ARBA00023295"/>
    </source>
</evidence>
<comment type="caution">
    <text evidence="6">The sequence shown here is derived from an EMBL/GenBank/DDBJ whole genome shotgun (WGS) entry which is preliminary data.</text>
</comment>
<dbReference type="Gene3D" id="3.20.20.80">
    <property type="entry name" value="Glycosidases"/>
    <property type="match status" value="1"/>
</dbReference>
<keyword evidence="4" id="KW-0732">Signal</keyword>
<dbReference type="SUPFAM" id="SSF51445">
    <property type="entry name" value="(Trans)glycosidases"/>
    <property type="match status" value="1"/>
</dbReference>
<protein>
    <recommendedName>
        <fullName evidence="5">Glycosyl hydrolases family 39 N-terminal catalytic domain-containing protein</fullName>
    </recommendedName>
</protein>
<dbReference type="Pfam" id="PF01229">
    <property type="entry name" value="Glyco_hydro_39"/>
    <property type="match status" value="1"/>
</dbReference>
<evidence type="ECO:0000259" key="5">
    <source>
        <dbReference type="Pfam" id="PF01229"/>
    </source>
</evidence>
<feature type="signal peptide" evidence="4">
    <location>
        <begin position="1"/>
        <end position="19"/>
    </location>
</feature>
<feature type="domain" description="Glycosyl hydrolases family 39 N-terminal catalytic" evidence="5">
    <location>
        <begin position="29"/>
        <end position="283"/>
    </location>
</feature>
<dbReference type="Proteomes" id="UP001243717">
    <property type="component" value="Unassembled WGS sequence"/>
</dbReference>
<organism evidence="6 7">
    <name type="scientific">Thalassobacterium sedimentorum</name>
    <dbReference type="NCBI Taxonomy" id="3041258"/>
    <lineage>
        <taxon>Bacteria</taxon>
        <taxon>Pseudomonadati</taxon>
        <taxon>Verrucomicrobiota</taxon>
        <taxon>Opitutia</taxon>
        <taxon>Puniceicoccales</taxon>
        <taxon>Coraliomargaritaceae</taxon>
        <taxon>Thalassobacterium</taxon>
    </lineage>
</organism>
<proteinExistence type="inferred from homology"/>
<dbReference type="EMBL" id="JARXIC010000034">
    <property type="protein sequence ID" value="MDQ8195824.1"/>
    <property type="molecule type" value="Genomic_DNA"/>
</dbReference>